<dbReference type="STRING" id="641491.DND132_0198"/>
<name>F0JDX6_9BACT</name>
<keyword evidence="2" id="KW-1185">Reference proteome</keyword>
<dbReference type="RefSeq" id="WP_014320844.1">
    <property type="nucleotide sequence ID" value="NC_016803.1"/>
</dbReference>
<proteinExistence type="predicted"/>
<organism evidence="1 2">
    <name type="scientific">Pseudodesulfovibrio mercurii</name>
    <dbReference type="NCBI Taxonomy" id="641491"/>
    <lineage>
        <taxon>Bacteria</taxon>
        <taxon>Pseudomonadati</taxon>
        <taxon>Thermodesulfobacteriota</taxon>
        <taxon>Desulfovibrionia</taxon>
        <taxon>Desulfovibrionales</taxon>
        <taxon>Desulfovibrionaceae</taxon>
    </lineage>
</organism>
<evidence type="ECO:0000313" key="1">
    <source>
        <dbReference type="EMBL" id="EGB13416.1"/>
    </source>
</evidence>
<sequence>MGRGLERFFIDDLNAGKLVPVLERVKKDHTLDLQIRNNEIHVYYRGGKLVGIAPKSSAYSYDVSFDKSYLNDFHLDIPLVPPITNVQTANECVAQFQSMKLAMDYNFSKYKKTEREFQQLISRENSYSSVSNATDYFVVDVEFEKNVGAVTTKFDVMAIKWVSTSGARKLSKGYRPKLAIVEVKYGDSALTGAAGLVDHLEKTCSCLRDQRVAEDIKATILTQFNQKRELGLVLFSKGGNTNEVVALDDRPEFIFLLANHDPASTTLATELASDAFKTAFAELRQYADIRFAISSFMGYGLFEECLLDVNEFKSTLARQSA</sequence>
<dbReference type="HOGENOM" id="CLU_865266_0_0_7"/>
<evidence type="ECO:0000313" key="2">
    <source>
        <dbReference type="Proteomes" id="UP000007845"/>
    </source>
</evidence>
<reference evidence="1 2" key="1">
    <citation type="journal article" date="2011" name="J. Bacteriol.">
        <title>Genome sequence of the mercury-methylating strain Desulfovibrio desulfuricans ND132.</title>
        <authorList>
            <person name="Brown S.D."/>
            <person name="Gilmour C.C."/>
            <person name="Kucken A.M."/>
            <person name="Wall J.D."/>
            <person name="Elias D.A."/>
            <person name="Brandt C.C."/>
            <person name="Podar M."/>
            <person name="Chertkov O."/>
            <person name="Held B."/>
            <person name="Bruce D.C."/>
            <person name="Detter J.C."/>
            <person name="Tapia R."/>
            <person name="Han C.S."/>
            <person name="Goodwin L.A."/>
            <person name="Cheng J.F."/>
            <person name="Pitluck S."/>
            <person name="Woyke T."/>
            <person name="Mikhailova N."/>
            <person name="Ivanova N.N."/>
            <person name="Han J."/>
            <person name="Lucas S."/>
            <person name="Lapidus A.L."/>
            <person name="Land M.L."/>
            <person name="Hauser L.J."/>
            <person name="Palumbo A.V."/>
        </authorList>
    </citation>
    <scope>NUCLEOTIDE SEQUENCE [LARGE SCALE GENOMIC DNA]</scope>
    <source>
        <strain evidence="1 2">ND132</strain>
    </source>
</reference>
<dbReference type="Proteomes" id="UP000007845">
    <property type="component" value="Chromosome"/>
</dbReference>
<gene>
    <name evidence="1" type="ORF">DND132_0198</name>
</gene>
<dbReference type="KEGG" id="ddn:DND132_0198"/>
<protein>
    <submittedName>
        <fullName evidence="1">Uncharacterized protein</fullName>
    </submittedName>
</protein>
<dbReference type="EMBL" id="CP003220">
    <property type="protein sequence ID" value="EGB13416.1"/>
    <property type="molecule type" value="Genomic_DNA"/>
</dbReference>
<dbReference type="eggNOG" id="ENOG5032X0Z">
    <property type="taxonomic scope" value="Bacteria"/>
</dbReference>
<dbReference type="AlphaFoldDB" id="F0JDX6"/>
<accession>F0JDX6</accession>
<dbReference type="OrthoDB" id="6064977at2"/>